<dbReference type="STRING" id="281090.Lxx19584"/>
<organism evidence="2 3">
    <name type="scientific">Leifsonia xyli subsp. xyli (strain CTCB07)</name>
    <dbReference type="NCBI Taxonomy" id="281090"/>
    <lineage>
        <taxon>Bacteria</taxon>
        <taxon>Bacillati</taxon>
        <taxon>Actinomycetota</taxon>
        <taxon>Actinomycetes</taxon>
        <taxon>Micrococcales</taxon>
        <taxon>Microbacteriaceae</taxon>
        <taxon>Leifsonia</taxon>
    </lineage>
</organism>
<keyword evidence="1" id="KW-0472">Membrane</keyword>
<feature type="transmembrane region" description="Helical" evidence="1">
    <location>
        <begin position="45"/>
        <end position="67"/>
    </location>
</feature>
<keyword evidence="1" id="KW-0812">Transmembrane</keyword>
<dbReference type="KEGG" id="lxx:Lxx19584"/>
<dbReference type="RefSeq" id="WP_011186665.1">
    <property type="nucleotide sequence ID" value="NC_006087.1"/>
</dbReference>
<feature type="transmembrane region" description="Helical" evidence="1">
    <location>
        <begin position="79"/>
        <end position="96"/>
    </location>
</feature>
<dbReference type="eggNOG" id="ENOG502ZGQB">
    <property type="taxonomic scope" value="Bacteria"/>
</dbReference>
<name>Q6AD65_LEIXX</name>
<reference evidence="2 3" key="1">
    <citation type="journal article" date="2004" name="Mol. Plant Microbe Interact.">
        <title>The genome sequence of the Gram-positive sugarcane pathogen Leifsonia xyli subsp. xyli.</title>
        <authorList>
            <person name="Monteiro-Vitorello C.B."/>
            <person name="Camargo L.E.A."/>
            <person name="Van Sluys M.A."/>
            <person name="Kitajima J.P."/>
            <person name="Truffi D."/>
            <person name="do Amaral A.M."/>
            <person name="Harakava R."/>
            <person name="de Oliveira J.C.F."/>
            <person name="Wood D."/>
            <person name="de Oliveira M.C."/>
            <person name="Miyaki C.Y."/>
            <person name="Takita M.A."/>
            <person name="da Silva A.C.R."/>
            <person name="Furlan L.R."/>
            <person name="Carraro D.M."/>
            <person name="Camarotte G."/>
            <person name="Almeida N.F. Jr."/>
            <person name="Carrer H."/>
            <person name="Coutinho L.L."/>
            <person name="El-Dorry H.A."/>
            <person name="Ferro M.I.T."/>
            <person name="Gagliardi P.R."/>
            <person name="Giglioti E."/>
            <person name="Goldman M.H.S."/>
            <person name="Goldman G.H."/>
            <person name="Kimura E.T."/>
            <person name="Ferro E.S."/>
            <person name="Kuramae E.E."/>
            <person name="Lemos E.G.M."/>
            <person name="Lemos M.V.F."/>
            <person name="Mauro S.M.Z."/>
            <person name="Machado M.A."/>
            <person name="Marino C.L."/>
            <person name="Menck C.F."/>
            <person name="Nunes L.R."/>
            <person name="Oliveira R.C."/>
            <person name="Pereira G.G."/>
            <person name="Siqueira W."/>
            <person name="de Souza A.A."/>
            <person name="Tsai S.M."/>
            <person name="Zanca A.S."/>
            <person name="Simpson A.J.G."/>
            <person name="Brumbley S.M."/>
            <person name="Setubal J.C."/>
        </authorList>
    </citation>
    <scope>NUCLEOTIDE SEQUENCE [LARGE SCALE GENOMIC DNA]</scope>
    <source>
        <strain evidence="2 3">CTCB07</strain>
    </source>
</reference>
<evidence type="ECO:0000313" key="2">
    <source>
        <dbReference type="EMBL" id="AAT89679.1"/>
    </source>
</evidence>
<protein>
    <submittedName>
        <fullName evidence="2">Uncharacterized protein</fullName>
    </submittedName>
</protein>
<feature type="transmembrane region" description="Helical" evidence="1">
    <location>
        <begin position="116"/>
        <end position="137"/>
    </location>
</feature>
<accession>Q6AD65</accession>
<evidence type="ECO:0000256" key="1">
    <source>
        <dbReference type="SAM" id="Phobius"/>
    </source>
</evidence>
<keyword evidence="3" id="KW-1185">Reference proteome</keyword>
<keyword evidence="1" id="KW-1133">Transmembrane helix</keyword>
<dbReference type="HOGENOM" id="CLU_1675694_0_0_11"/>
<proteinExistence type="predicted"/>
<sequence>MEQLFFRSEAFPSGVNCTSSLSSYSLFCIASGAGILGVSYWMSIIVLVFVMSGILPAVTAIPHWYLTWSFMLTSTAVDGGDHLAANLTLLLIPLTVMDRRMWNWKRDDSYKNRSAWVCYIAYGVLLLWTLQMMGVYFQASVAKFSVLEWSDGTALWY</sequence>
<evidence type="ECO:0000313" key="3">
    <source>
        <dbReference type="Proteomes" id="UP000001306"/>
    </source>
</evidence>
<dbReference type="AlphaFoldDB" id="Q6AD65"/>
<dbReference type="Proteomes" id="UP000001306">
    <property type="component" value="Chromosome"/>
</dbReference>
<dbReference type="EMBL" id="AE016822">
    <property type="protein sequence ID" value="AAT89679.1"/>
    <property type="molecule type" value="Genomic_DNA"/>
</dbReference>
<gene>
    <name evidence="2" type="ordered locus">Lxx19584</name>
</gene>
<feature type="transmembrane region" description="Helical" evidence="1">
    <location>
        <begin position="20"/>
        <end position="38"/>
    </location>
</feature>